<dbReference type="AlphaFoldDB" id="A0A074JA31"/>
<sequence>MALQNGPAAETADTSLDLKKLVPLALARIEAIIRSPEGKANPELAVKLATDGVPADEALAKLRAAPNLA</sequence>
<comment type="caution">
    <text evidence="1">The sequence shown here is derived from an EMBL/GenBank/DDBJ whole genome shotgun (WGS) entry which is preliminary data.</text>
</comment>
<accession>A0A074JA31</accession>
<name>A0A074JA31_9RHOB</name>
<dbReference type="Proteomes" id="UP000027432">
    <property type="component" value="Unassembled WGS sequence"/>
</dbReference>
<reference evidence="1 2" key="1">
    <citation type="submission" date="2013-07" db="EMBL/GenBank/DDBJ databases">
        <title>Thioclava pacifica DSM 10166 Genome Sequencing.</title>
        <authorList>
            <person name="Lai Q."/>
            <person name="Shao Z."/>
        </authorList>
    </citation>
    <scope>NUCLEOTIDE SEQUENCE [LARGE SCALE GENOMIC DNA]</scope>
    <source>
        <strain evidence="1 2">DSM 10166</strain>
    </source>
</reference>
<dbReference type="EMBL" id="AUND01000016">
    <property type="protein sequence ID" value="KEO53409.1"/>
    <property type="molecule type" value="Genomic_DNA"/>
</dbReference>
<organism evidence="1 2">
    <name type="scientific">Thioclava pacifica DSM 10166</name>
    <dbReference type="NCBI Taxonomy" id="1353537"/>
    <lineage>
        <taxon>Bacteria</taxon>
        <taxon>Pseudomonadati</taxon>
        <taxon>Pseudomonadota</taxon>
        <taxon>Alphaproteobacteria</taxon>
        <taxon>Rhodobacterales</taxon>
        <taxon>Paracoccaceae</taxon>
        <taxon>Thioclava</taxon>
    </lineage>
</organism>
<dbReference type="RefSeq" id="WP_038076434.1">
    <property type="nucleotide sequence ID" value="NZ_AUND01000016.1"/>
</dbReference>
<evidence type="ECO:0000313" key="1">
    <source>
        <dbReference type="EMBL" id="KEO53409.1"/>
    </source>
</evidence>
<evidence type="ECO:0000313" key="2">
    <source>
        <dbReference type="Proteomes" id="UP000027432"/>
    </source>
</evidence>
<proteinExistence type="predicted"/>
<keyword evidence="2" id="KW-1185">Reference proteome</keyword>
<protein>
    <submittedName>
        <fullName evidence="1">Uncharacterized protein</fullName>
    </submittedName>
</protein>
<gene>
    <name evidence="1" type="ORF">TP2_17925</name>
</gene>
<dbReference type="STRING" id="1353537.TP2_17925"/>